<feature type="region of interest" description="Disordered" evidence="3">
    <location>
        <begin position="1"/>
        <end position="33"/>
    </location>
</feature>
<feature type="compositionally biased region" description="Basic and acidic residues" evidence="3">
    <location>
        <begin position="23"/>
        <end position="32"/>
    </location>
</feature>
<keyword evidence="4" id="KW-0472">Membrane</keyword>
<dbReference type="Pfam" id="PF04203">
    <property type="entry name" value="Sortase"/>
    <property type="match status" value="1"/>
</dbReference>
<keyword evidence="1" id="KW-0378">Hydrolase</keyword>
<keyword evidence="4" id="KW-0812">Transmembrane</keyword>
<reference evidence="5 6" key="1">
    <citation type="submission" date="2019-01" db="EMBL/GenBank/DDBJ databases">
        <title>Lactibacter flavus gen. nov., sp. nov., a novel bacterium of the family Propionibacteriaceae isolated from raw milk and dairy products.</title>
        <authorList>
            <person name="Huptas C."/>
            <person name="Wenning M."/>
            <person name="Breitenwieser F."/>
            <person name="Doll E."/>
            <person name="Von Neubeck M."/>
            <person name="Busse H.-J."/>
            <person name="Scherer S."/>
        </authorList>
    </citation>
    <scope>NUCLEOTIDE SEQUENCE [LARGE SCALE GENOMIC DNA]</scope>
    <source>
        <strain evidence="5 6">DSM 22130</strain>
    </source>
</reference>
<feature type="compositionally biased region" description="Polar residues" evidence="3">
    <location>
        <begin position="1"/>
        <end position="19"/>
    </location>
</feature>
<dbReference type="OrthoDB" id="5242879at2"/>
<keyword evidence="4" id="KW-1133">Transmembrane helix</keyword>
<dbReference type="CDD" id="cd05830">
    <property type="entry name" value="Sortase_E"/>
    <property type="match status" value="1"/>
</dbReference>
<dbReference type="AlphaFoldDB" id="A0A4Q9KMA2"/>
<evidence type="ECO:0000256" key="3">
    <source>
        <dbReference type="SAM" id="MobiDB-lite"/>
    </source>
</evidence>
<evidence type="ECO:0000256" key="1">
    <source>
        <dbReference type="ARBA" id="ARBA00022801"/>
    </source>
</evidence>
<evidence type="ECO:0000313" key="5">
    <source>
        <dbReference type="EMBL" id="TBT94869.1"/>
    </source>
</evidence>
<organism evidence="5 6">
    <name type="scientific">Propioniciclava tarda</name>
    <dbReference type="NCBI Taxonomy" id="433330"/>
    <lineage>
        <taxon>Bacteria</taxon>
        <taxon>Bacillati</taxon>
        <taxon>Actinomycetota</taxon>
        <taxon>Actinomycetes</taxon>
        <taxon>Propionibacteriales</taxon>
        <taxon>Propionibacteriaceae</taxon>
        <taxon>Propioniciclava</taxon>
    </lineage>
</organism>
<protein>
    <submittedName>
        <fullName evidence="5">Class E sortase</fullName>
    </submittedName>
</protein>
<sequence>MAATTLHNDMVSDQSVTPAPTSSDERPRPERRTSRRALLAAGGVLLAAGLGGSAYVAWELFADPLMDPAEAAKGISDLKDAWEAGTPDPFTPHTVPGTAIALLRIPDFGADFEVPVVYGTTNAALSKGVGWFESTAKPGEIGNFAVAGHRGSHGPFVKLPGLAVGARVEVETRESLFVYALDNHPADTVVLNSDTWVLDPVPGQPPTTKPTVARITLITCAELFHAPDRAVAFGHLVESRAK</sequence>
<name>A0A4Q9KMA2_PROTD</name>
<dbReference type="InterPro" id="IPR023365">
    <property type="entry name" value="Sortase_dom-sf"/>
</dbReference>
<feature type="active site" description="Proton donor/acceptor" evidence="2">
    <location>
        <position position="149"/>
    </location>
</feature>
<feature type="active site" description="Acyl-thioester intermediate" evidence="2">
    <location>
        <position position="220"/>
    </location>
</feature>
<evidence type="ECO:0000256" key="4">
    <source>
        <dbReference type="SAM" id="Phobius"/>
    </source>
</evidence>
<dbReference type="InterPro" id="IPR005754">
    <property type="entry name" value="Sortase"/>
</dbReference>
<keyword evidence="6" id="KW-1185">Reference proteome</keyword>
<proteinExistence type="predicted"/>
<accession>A0A4Q9KMA2</accession>
<dbReference type="Proteomes" id="UP000291933">
    <property type="component" value="Unassembled WGS sequence"/>
</dbReference>
<dbReference type="NCBIfam" id="TIGR01076">
    <property type="entry name" value="sortase_fam"/>
    <property type="match status" value="1"/>
</dbReference>
<dbReference type="GO" id="GO:0016787">
    <property type="term" value="F:hydrolase activity"/>
    <property type="evidence" value="ECO:0007669"/>
    <property type="project" value="UniProtKB-KW"/>
</dbReference>
<gene>
    <name evidence="5" type="ORF">ET996_08810</name>
</gene>
<evidence type="ECO:0000313" key="6">
    <source>
        <dbReference type="Proteomes" id="UP000291933"/>
    </source>
</evidence>
<dbReference type="EMBL" id="SDMR01000009">
    <property type="protein sequence ID" value="TBT94869.1"/>
    <property type="molecule type" value="Genomic_DNA"/>
</dbReference>
<comment type="caution">
    <text evidence="5">The sequence shown here is derived from an EMBL/GenBank/DDBJ whole genome shotgun (WGS) entry which is preliminary data.</text>
</comment>
<dbReference type="InterPro" id="IPR042003">
    <property type="entry name" value="Sortase_E"/>
</dbReference>
<dbReference type="Gene3D" id="2.40.260.10">
    <property type="entry name" value="Sortase"/>
    <property type="match status" value="1"/>
</dbReference>
<dbReference type="SUPFAM" id="SSF63817">
    <property type="entry name" value="Sortase"/>
    <property type="match status" value="1"/>
</dbReference>
<evidence type="ECO:0000256" key="2">
    <source>
        <dbReference type="PIRSR" id="PIRSR605754-1"/>
    </source>
</evidence>
<feature type="transmembrane region" description="Helical" evidence="4">
    <location>
        <begin position="37"/>
        <end position="58"/>
    </location>
</feature>